<organism evidence="3 4">
    <name type="scientific">Pseudomassariella vexata</name>
    <dbReference type="NCBI Taxonomy" id="1141098"/>
    <lineage>
        <taxon>Eukaryota</taxon>
        <taxon>Fungi</taxon>
        <taxon>Dikarya</taxon>
        <taxon>Ascomycota</taxon>
        <taxon>Pezizomycotina</taxon>
        <taxon>Sordariomycetes</taxon>
        <taxon>Xylariomycetidae</taxon>
        <taxon>Amphisphaeriales</taxon>
        <taxon>Pseudomassariaceae</taxon>
        <taxon>Pseudomassariella</taxon>
    </lineage>
</organism>
<dbReference type="GeneID" id="63776737"/>
<dbReference type="PANTHER" id="PTHR28159">
    <property type="entry name" value="TRAFFICKING PROTEIN PARTICLE COMPLEX II-SPECIFIC SUBUNIT 65"/>
    <property type="match status" value="1"/>
</dbReference>
<proteinExistence type="predicted"/>
<evidence type="ECO:0000313" key="4">
    <source>
        <dbReference type="Proteomes" id="UP000193689"/>
    </source>
</evidence>
<feature type="domain" description="Trafficking protein particle complex II-specific subunit 65 IgD3" evidence="2">
    <location>
        <begin position="414"/>
        <end position="601"/>
    </location>
</feature>
<dbReference type="Proteomes" id="UP000193689">
    <property type="component" value="Unassembled WGS sequence"/>
</dbReference>
<dbReference type="EMBL" id="MCFJ01000009">
    <property type="protein sequence ID" value="ORY62107.1"/>
    <property type="molecule type" value="Genomic_DNA"/>
</dbReference>
<evidence type="ECO:0000313" key="3">
    <source>
        <dbReference type="EMBL" id="ORY62107.1"/>
    </source>
</evidence>
<keyword evidence="4" id="KW-1185">Reference proteome</keyword>
<reference evidence="3 4" key="1">
    <citation type="submission" date="2016-07" db="EMBL/GenBank/DDBJ databases">
        <title>Pervasive Adenine N6-methylation of Active Genes in Fungi.</title>
        <authorList>
            <consortium name="DOE Joint Genome Institute"/>
            <person name="Mondo S.J."/>
            <person name="Dannebaum R.O."/>
            <person name="Kuo R.C."/>
            <person name="Labutti K."/>
            <person name="Haridas S."/>
            <person name="Kuo A."/>
            <person name="Salamov A."/>
            <person name="Ahrendt S.R."/>
            <person name="Lipzen A."/>
            <person name="Sullivan W."/>
            <person name="Andreopoulos W.B."/>
            <person name="Clum A."/>
            <person name="Lindquist E."/>
            <person name="Daum C."/>
            <person name="Ramamoorthy G.K."/>
            <person name="Gryganskyi A."/>
            <person name="Culley D."/>
            <person name="Magnuson J.K."/>
            <person name="James T.Y."/>
            <person name="O'Malley M.A."/>
            <person name="Stajich J.E."/>
            <person name="Spatafora J.W."/>
            <person name="Visel A."/>
            <person name="Grigoriev I.V."/>
        </authorList>
    </citation>
    <scope>NUCLEOTIDE SEQUENCE [LARGE SCALE GENOMIC DNA]</scope>
    <source>
        <strain evidence="3 4">CBS 129021</strain>
    </source>
</reference>
<dbReference type="AlphaFoldDB" id="A0A1Y2DS73"/>
<dbReference type="OrthoDB" id="5345392at2759"/>
<dbReference type="Pfam" id="PF12735">
    <property type="entry name" value="IgD3_Trs65"/>
    <property type="match status" value="1"/>
</dbReference>
<evidence type="ECO:0000259" key="2">
    <source>
        <dbReference type="Pfam" id="PF12735"/>
    </source>
</evidence>
<dbReference type="RefSeq" id="XP_040713943.1">
    <property type="nucleotide sequence ID" value="XM_040860525.1"/>
</dbReference>
<comment type="caution">
    <text evidence="3">The sequence shown here is derived from an EMBL/GenBank/DDBJ whole genome shotgun (WGS) entry which is preliminary data.</text>
</comment>
<dbReference type="InterPro" id="IPR055420">
    <property type="entry name" value="IgD3_Trs65"/>
</dbReference>
<dbReference type="GO" id="GO:0006891">
    <property type="term" value="P:intra-Golgi vesicle-mediated transport"/>
    <property type="evidence" value="ECO:0007669"/>
    <property type="project" value="InterPro"/>
</dbReference>
<feature type="region of interest" description="Disordered" evidence="1">
    <location>
        <begin position="486"/>
        <end position="515"/>
    </location>
</feature>
<name>A0A1Y2DS73_9PEZI</name>
<dbReference type="GO" id="GO:1990071">
    <property type="term" value="C:TRAPPII protein complex"/>
    <property type="evidence" value="ECO:0007669"/>
    <property type="project" value="InterPro"/>
</dbReference>
<dbReference type="STRING" id="1141098.A0A1Y2DS73"/>
<dbReference type="PANTHER" id="PTHR28159:SF1">
    <property type="entry name" value="TRAFFICKING PROTEIN PARTICLE COMPLEX II-SPECIFIC SUBUNIT 65"/>
    <property type="match status" value="1"/>
</dbReference>
<sequence length="623" mass="67772">MAESTMQPGSMSEMDLIDGSGLTYFVPLTTDLKLEEALKTAAESPGIYIESIECRESLLFDESVDVHLVLRTPPVDDRQLDLKSLASRLVISLEVHIVNSNASDRDAPSGSELIFSGRVEDSGGSLIVAGEAADADGNNERKCHRYLVWKLPVFLNRPRMRLQSPSVVFAATASLKPVDSHLLSGRREGYLQSGSAFGLNLLESLGNDPALDGIKPRLSALRVSRVAPITQEAKDLLMPIRAHPKQFSLRIYPAVHSRIRFARPNTTPPSPAIIAMLEIDFTPFFNYEITLKSISMTVPYGVVEGLTFQPEMKLPMSCVAHDHITFLYRVAPEGADMLAKNPTRDLNISIEATALVQPGICTPKLTLSWTSALDFTLPVNPGFGSAMQPIQRAHRPSQLSINSITSLIAPAVARPDALPLMEDASTRFDANVPELGITMTFSAPSVAEKICPGDEFTWTIFVVNRSLPTSNNPPRKLALVAIPKRRRNESRVNRPPSISQPPMISYGSVRPRTPRDRSVADAVLDENIVHAMQKSSIVDSVEMVCLSADVRVGPLPPGACHVVELRFMALKSGIVGMDAVRVIDLGSSEHVDIHDLPTMMVEDPEDEGNGIDNATEGLTAVAA</sequence>
<evidence type="ECO:0000256" key="1">
    <source>
        <dbReference type="SAM" id="MobiDB-lite"/>
    </source>
</evidence>
<gene>
    <name evidence="3" type="ORF">BCR38DRAFT_437507</name>
</gene>
<protein>
    <submittedName>
        <fullName evidence="3">TRAPP trafficking subunit Trs65-domain-containing protein</fullName>
    </submittedName>
</protein>
<dbReference type="InParanoid" id="A0A1Y2DS73"/>
<accession>A0A1Y2DS73</accession>
<dbReference type="GO" id="GO:0005802">
    <property type="term" value="C:trans-Golgi network"/>
    <property type="evidence" value="ECO:0007669"/>
    <property type="project" value="TreeGrafter"/>
</dbReference>
<dbReference type="InterPro" id="IPR024662">
    <property type="entry name" value="Trs65"/>
</dbReference>